<keyword evidence="5 10" id="KW-0592">Phosphate transport</keyword>
<dbReference type="RefSeq" id="WP_249294925.1">
    <property type="nucleotide sequence ID" value="NZ_JACRSV010000002.1"/>
</dbReference>
<proteinExistence type="inferred from homology"/>
<keyword evidence="4 10" id="KW-1003">Cell membrane</keyword>
<evidence type="ECO:0000256" key="1">
    <source>
        <dbReference type="ARBA" id="ARBA00004651"/>
    </source>
</evidence>
<feature type="transmembrane region" description="Helical" evidence="9">
    <location>
        <begin position="116"/>
        <end position="144"/>
    </location>
</feature>
<comment type="function">
    <text evidence="10">Part of the binding-protein-dependent transport system for phosphate; probably responsible for the translocation of the substrate across the membrane.</text>
</comment>
<evidence type="ECO:0000256" key="2">
    <source>
        <dbReference type="ARBA" id="ARBA00007069"/>
    </source>
</evidence>
<dbReference type="GO" id="GO:0006817">
    <property type="term" value="P:phosphate ion transport"/>
    <property type="evidence" value="ECO:0007669"/>
    <property type="project" value="UniProtKB-KW"/>
</dbReference>
<keyword evidence="6 9" id="KW-0812">Transmembrane</keyword>
<feature type="transmembrane region" description="Helical" evidence="9">
    <location>
        <begin position="213"/>
        <end position="234"/>
    </location>
</feature>
<dbReference type="NCBIfam" id="TIGR02138">
    <property type="entry name" value="phosphate_pstC"/>
    <property type="match status" value="1"/>
</dbReference>
<evidence type="ECO:0000256" key="8">
    <source>
        <dbReference type="ARBA" id="ARBA00023136"/>
    </source>
</evidence>
<evidence type="ECO:0000256" key="9">
    <source>
        <dbReference type="RuleBase" id="RU363032"/>
    </source>
</evidence>
<dbReference type="PANTHER" id="PTHR30425:SF1">
    <property type="entry name" value="PHOSPHATE TRANSPORT SYSTEM PERMEASE PROTEIN PSTC"/>
    <property type="match status" value="1"/>
</dbReference>
<keyword evidence="8 9" id="KW-0472">Membrane</keyword>
<dbReference type="PANTHER" id="PTHR30425">
    <property type="entry name" value="PHOSPHATE TRANSPORT SYSTEM PERMEASE PROTEIN PST"/>
    <property type="match status" value="1"/>
</dbReference>
<reference evidence="12" key="1">
    <citation type="submission" date="2020-08" db="EMBL/GenBank/DDBJ databases">
        <title>Genome public.</title>
        <authorList>
            <person name="Liu C."/>
            <person name="Sun Q."/>
        </authorList>
    </citation>
    <scope>NUCLEOTIDE SEQUENCE</scope>
    <source>
        <strain evidence="12">NSJ-33</strain>
    </source>
</reference>
<dbReference type="EMBL" id="JACRSV010000002">
    <property type="protein sequence ID" value="MBC8559955.1"/>
    <property type="molecule type" value="Genomic_DNA"/>
</dbReference>
<comment type="caution">
    <text evidence="12">The sequence shown here is derived from an EMBL/GenBank/DDBJ whole genome shotgun (WGS) entry which is preliminary data.</text>
</comment>
<feature type="transmembrane region" description="Helical" evidence="9">
    <location>
        <begin position="156"/>
        <end position="176"/>
    </location>
</feature>
<evidence type="ECO:0000256" key="5">
    <source>
        <dbReference type="ARBA" id="ARBA00022592"/>
    </source>
</evidence>
<dbReference type="SUPFAM" id="SSF161098">
    <property type="entry name" value="MetI-like"/>
    <property type="match status" value="1"/>
</dbReference>
<dbReference type="InterPro" id="IPR000515">
    <property type="entry name" value="MetI-like"/>
</dbReference>
<evidence type="ECO:0000256" key="10">
    <source>
        <dbReference type="RuleBase" id="RU363054"/>
    </source>
</evidence>
<organism evidence="12 13">
    <name type="scientific">Fumia xinanensis</name>
    <dbReference type="NCBI Taxonomy" id="2763659"/>
    <lineage>
        <taxon>Bacteria</taxon>
        <taxon>Bacillati</taxon>
        <taxon>Bacillota</taxon>
        <taxon>Clostridia</taxon>
        <taxon>Eubacteriales</taxon>
        <taxon>Oscillospiraceae</taxon>
        <taxon>Fumia</taxon>
    </lineage>
</organism>
<comment type="similarity">
    <text evidence="2 10">Belongs to the binding-protein-dependent transport system permease family. CysTW subfamily.</text>
</comment>
<dbReference type="InterPro" id="IPR011864">
    <property type="entry name" value="Phosphate_PstC"/>
</dbReference>
<keyword evidence="3 9" id="KW-0813">Transport</keyword>
<dbReference type="Gene3D" id="1.10.3720.10">
    <property type="entry name" value="MetI-like"/>
    <property type="match status" value="1"/>
</dbReference>
<feature type="domain" description="ABC transmembrane type-1" evidence="11">
    <location>
        <begin position="80"/>
        <end position="288"/>
    </location>
</feature>
<evidence type="ECO:0000256" key="3">
    <source>
        <dbReference type="ARBA" id="ARBA00022448"/>
    </source>
</evidence>
<gene>
    <name evidence="12" type="primary">pstC</name>
    <name evidence="12" type="ORF">H8710_07750</name>
</gene>
<feature type="transmembrane region" description="Helical" evidence="9">
    <location>
        <begin position="76"/>
        <end position="109"/>
    </location>
</feature>
<comment type="subcellular location">
    <subcellularLocation>
        <location evidence="1 9">Cell membrane</location>
        <topology evidence="1 9">Multi-pass membrane protein</topology>
    </subcellularLocation>
</comment>
<name>A0A926E5K4_9FIRM</name>
<dbReference type="GO" id="GO:0005886">
    <property type="term" value="C:plasma membrane"/>
    <property type="evidence" value="ECO:0007669"/>
    <property type="project" value="UniProtKB-SubCell"/>
</dbReference>
<evidence type="ECO:0000256" key="4">
    <source>
        <dbReference type="ARBA" id="ARBA00022475"/>
    </source>
</evidence>
<feature type="transmembrane region" description="Helical" evidence="9">
    <location>
        <begin position="269"/>
        <end position="292"/>
    </location>
</feature>
<dbReference type="AlphaFoldDB" id="A0A926E5K4"/>
<evidence type="ECO:0000256" key="6">
    <source>
        <dbReference type="ARBA" id="ARBA00022692"/>
    </source>
</evidence>
<dbReference type="Proteomes" id="UP000610760">
    <property type="component" value="Unassembled WGS sequence"/>
</dbReference>
<dbReference type="GO" id="GO:0005315">
    <property type="term" value="F:phosphate transmembrane transporter activity"/>
    <property type="evidence" value="ECO:0007669"/>
    <property type="project" value="InterPro"/>
</dbReference>
<dbReference type="InterPro" id="IPR051124">
    <property type="entry name" value="Phosphate_Transport_Permease"/>
</dbReference>
<protein>
    <recommendedName>
        <fullName evidence="10">Phosphate transport system permease protein</fullName>
    </recommendedName>
</protein>
<dbReference type="CDD" id="cd06261">
    <property type="entry name" value="TM_PBP2"/>
    <property type="match status" value="1"/>
</dbReference>
<dbReference type="Pfam" id="PF00528">
    <property type="entry name" value="BPD_transp_1"/>
    <property type="match status" value="1"/>
</dbReference>
<keyword evidence="13" id="KW-1185">Reference proteome</keyword>
<evidence type="ECO:0000313" key="12">
    <source>
        <dbReference type="EMBL" id="MBC8559955.1"/>
    </source>
</evidence>
<keyword evidence="7 9" id="KW-1133">Transmembrane helix</keyword>
<evidence type="ECO:0000259" key="11">
    <source>
        <dbReference type="PROSITE" id="PS50928"/>
    </source>
</evidence>
<accession>A0A926E5K4</accession>
<evidence type="ECO:0000313" key="13">
    <source>
        <dbReference type="Proteomes" id="UP000610760"/>
    </source>
</evidence>
<feature type="transmembrane region" description="Helical" evidence="9">
    <location>
        <begin position="20"/>
        <end position="44"/>
    </location>
</feature>
<evidence type="ECO:0000256" key="7">
    <source>
        <dbReference type="ARBA" id="ARBA00022989"/>
    </source>
</evidence>
<dbReference type="InterPro" id="IPR035906">
    <property type="entry name" value="MetI-like_sf"/>
</dbReference>
<sequence length="298" mass="30954">MIGTIAAKKKMGAKKAVEQVMNAIFFVCGILSILCVAVITIYMISSGAPAITKIGLKEFLLGTTWAPTAADPRFGILPMILSSICGTFGAILVGVPLGVLTAVFICYLAPKKLSSFLTAVVELLAGIPSVVFGLVGMIVLGPAVAKAFHLSSGANLLSAMLVLAVMILPTIVSVTVTSLKAVPQEYSDGSLALGGTEVTTIFKMNIPAAKSGIITGIVLGVGRAIGETMAIIMVSGNVVNMPGIFKSVRFLTTGIVSEMSYAAGQHQEALFSIGLVLFLFIFIINLVLTTILKKGTKQ</sequence>
<dbReference type="PROSITE" id="PS50928">
    <property type="entry name" value="ABC_TM1"/>
    <property type="match status" value="1"/>
</dbReference>